<evidence type="ECO:0000313" key="4">
    <source>
        <dbReference type="EMBL" id="EMR07960.1"/>
    </source>
</evidence>
<evidence type="ECO:0000256" key="2">
    <source>
        <dbReference type="SAM" id="MobiDB-lite"/>
    </source>
</evidence>
<dbReference type="EMBL" id="AOFT01000001">
    <property type="protein sequence ID" value="EMR07960.1"/>
    <property type="molecule type" value="Genomic_DNA"/>
</dbReference>
<dbReference type="Proteomes" id="UP000011919">
    <property type="component" value="Unassembled WGS sequence"/>
</dbReference>
<evidence type="ECO:0000259" key="3">
    <source>
        <dbReference type="Pfam" id="PF03816"/>
    </source>
</evidence>
<sequence>MKRKDYQKKRRKARRKPILKGLIITSLCLLLCVAAYAVHLMQKAESAANEAYESIGRDQSALRDEQVEPLKDNVSILFVGVDDSEVRGKGMDSSLSDALLVATLNNKDKSVSLLSIPRDSLVYIPEVGYKDKITHAHAYGGTIASMDAVEELLDIPIDYYVEMNFHAFIDVVDALGGIEVDVPYERLEKDENDQYTIQLEPGLQELDGRHALALARTRMLDNDIERGKRQQMILEALADKATDVKSLTKYGDVLDAIGKNMKTNMKMDELMSLAAYLKNGMPEIEPLQLAGTDDMSTGTYYWILDESNLADVKDNLQVHLGLKQGSTRLTEGNKEDDDDFAAGHQPE</sequence>
<dbReference type="RefSeq" id="WP_008296757.1">
    <property type="nucleotide sequence ID" value="NZ_AOFT01000001.1"/>
</dbReference>
<keyword evidence="5" id="KW-1185">Reference proteome</keyword>
<comment type="similarity">
    <text evidence="1">Belongs to the LytR/CpsA/Psr (LCP) family.</text>
</comment>
<protein>
    <submittedName>
        <fullName evidence="4">Putative transcriptional regulator ywtF</fullName>
    </submittedName>
</protein>
<name>M7P252_9BACL</name>
<dbReference type="Gene3D" id="3.40.630.190">
    <property type="entry name" value="LCP protein"/>
    <property type="match status" value="1"/>
</dbReference>
<proteinExistence type="inferred from homology"/>
<dbReference type="eggNOG" id="COG1316">
    <property type="taxonomic scope" value="Bacteria"/>
</dbReference>
<feature type="region of interest" description="Disordered" evidence="2">
    <location>
        <begin position="327"/>
        <end position="347"/>
    </location>
</feature>
<evidence type="ECO:0000313" key="5">
    <source>
        <dbReference type="Proteomes" id="UP000011919"/>
    </source>
</evidence>
<dbReference type="PATRIC" id="fig|1235279.3.peg.300"/>
<organism evidence="4 5">
    <name type="scientific">Bhargavaea cecembensis DSE10</name>
    <dbReference type="NCBI Taxonomy" id="1235279"/>
    <lineage>
        <taxon>Bacteria</taxon>
        <taxon>Bacillati</taxon>
        <taxon>Bacillota</taxon>
        <taxon>Bacilli</taxon>
        <taxon>Bacillales</taxon>
        <taxon>Caryophanaceae</taxon>
        <taxon>Bhargavaea</taxon>
    </lineage>
</organism>
<evidence type="ECO:0000256" key="1">
    <source>
        <dbReference type="ARBA" id="ARBA00006068"/>
    </source>
</evidence>
<dbReference type="AlphaFoldDB" id="M7P252"/>
<dbReference type="PANTHER" id="PTHR33392:SF3">
    <property type="entry name" value="POLYISOPRENYL-TEICHOIC ACID--PEPTIDOGLYCAN TEICHOIC ACID TRANSFERASE TAGT"/>
    <property type="match status" value="1"/>
</dbReference>
<dbReference type="PANTHER" id="PTHR33392">
    <property type="entry name" value="POLYISOPRENYL-TEICHOIC ACID--PEPTIDOGLYCAN TEICHOIC ACID TRANSFERASE TAGU"/>
    <property type="match status" value="1"/>
</dbReference>
<dbReference type="OrthoDB" id="27330at2"/>
<accession>M7P252</accession>
<dbReference type="STRING" id="1235279.C772_00289"/>
<dbReference type="InterPro" id="IPR004474">
    <property type="entry name" value="LytR_CpsA_psr"/>
</dbReference>
<gene>
    <name evidence="4" type="primary">ywtF_1</name>
    <name evidence="4" type="ORF">C772_00289</name>
</gene>
<dbReference type="NCBIfam" id="TIGR00350">
    <property type="entry name" value="lytR_cpsA_psr"/>
    <property type="match status" value="1"/>
</dbReference>
<comment type="caution">
    <text evidence="4">The sequence shown here is derived from an EMBL/GenBank/DDBJ whole genome shotgun (WGS) entry which is preliminary data.</text>
</comment>
<dbReference type="Pfam" id="PF03816">
    <property type="entry name" value="LytR_cpsA_psr"/>
    <property type="match status" value="1"/>
</dbReference>
<reference evidence="4 5" key="1">
    <citation type="journal article" date="2013" name="Genome Announc.">
        <title>Draft Genome Sequence of Bhargavaea cecembensis Strain DSE10T, Isolated from a Deep-Sea Sediment Sample Collected at a Depth of 5,904 m from the Chagos-Laccadive Ridge System in the Indian Ocean.</title>
        <authorList>
            <person name="Shivaji S."/>
            <person name="Ara S."/>
            <person name="Begum Z."/>
            <person name="Ruth M."/>
            <person name="Singh A."/>
            <person name="Kumar Pinnaka A."/>
        </authorList>
    </citation>
    <scope>NUCLEOTIDE SEQUENCE [LARGE SCALE GENOMIC DNA]</scope>
    <source>
        <strain evidence="4 5">DSE10</strain>
    </source>
</reference>
<dbReference type="InterPro" id="IPR050922">
    <property type="entry name" value="LytR/CpsA/Psr_CW_biosynth"/>
</dbReference>
<feature type="domain" description="Cell envelope-related transcriptional attenuator" evidence="3">
    <location>
        <begin position="96"/>
        <end position="241"/>
    </location>
</feature>